<protein>
    <submittedName>
        <fullName evidence="2">Uncharacterized protein</fullName>
    </submittedName>
</protein>
<sequence length="189" mass="20933">MAKYVLFVGSRDTNHCGPLRHPVCIIRQQQVVPTVYPIIIMSSTHWRMHHNRAKLIIAAVSLFLGILALIGAANHKDGRNARYYAVEPADQHVQTTATAAKASICRAHHAISMLLLATAVGWPTLNEFVAVDVSRTPFAMEVRDRHDEDRGGGDAVLLERQNTAVLRGWTETYENLLHGRRRAAAPGQS</sequence>
<dbReference type="GeneID" id="24417129"/>
<dbReference type="HOGENOM" id="CLU_1434351_0_0_1"/>
<dbReference type="EMBL" id="GG697446">
    <property type="protein sequence ID" value="EFQ36620.1"/>
    <property type="molecule type" value="Genomic_DNA"/>
</dbReference>
<keyword evidence="1" id="KW-1133">Transmembrane helix</keyword>
<evidence type="ECO:0000313" key="2">
    <source>
        <dbReference type="EMBL" id="EFQ36620.1"/>
    </source>
</evidence>
<dbReference type="OrthoDB" id="10661188at2759"/>
<dbReference type="Proteomes" id="UP000008782">
    <property type="component" value="Unassembled WGS sequence"/>
</dbReference>
<dbReference type="RefSeq" id="XP_008100640.1">
    <property type="nucleotide sequence ID" value="XM_008102449.1"/>
</dbReference>
<evidence type="ECO:0000313" key="3">
    <source>
        <dbReference type="Proteomes" id="UP000008782"/>
    </source>
</evidence>
<gene>
    <name evidence="2" type="ORF">GLRG_11765</name>
</gene>
<proteinExistence type="predicted"/>
<feature type="transmembrane region" description="Helical" evidence="1">
    <location>
        <begin position="55"/>
        <end position="73"/>
    </location>
</feature>
<keyword evidence="1" id="KW-0812">Transmembrane</keyword>
<dbReference type="VEuPathDB" id="FungiDB:GLRG_11765"/>
<name>E3R0I2_COLGM</name>
<organism evidence="3">
    <name type="scientific">Colletotrichum graminicola (strain M1.001 / M2 / FGSC 10212)</name>
    <name type="common">Maize anthracnose fungus</name>
    <name type="synonym">Glomerella graminicola</name>
    <dbReference type="NCBI Taxonomy" id="645133"/>
    <lineage>
        <taxon>Eukaryota</taxon>
        <taxon>Fungi</taxon>
        <taxon>Dikarya</taxon>
        <taxon>Ascomycota</taxon>
        <taxon>Pezizomycotina</taxon>
        <taxon>Sordariomycetes</taxon>
        <taxon>Hypocreomycetidae</taxon>
        <taxon>Glomerellales</taxon>
        <taxon>Glomerellaceae</taxon>
        <taxon>Colletotrichum</taxon>
        <taxon>Colletotrichum graminicola species complex</taxon>
    </lineage>
</organism>
<reference evidence="3" key="1">
    <citation type="journal article" date="2012" name="Nat. Genet.">
        <title>Lifestyle transitions in plant pathogenic Colletotrichum fungi deciphered by genome and transcriptome analyses.</title>
        <authorList>
            <person name="O'Connell R.J."/>
            <person name="Thon M.R."/>
            <person name="Hacquard S."/>
            <person name="Amyotte S.G."/>
            <person name="Kleemann J."/>
            <person name="Torres M.F."/>
            <person name="Damm U."/>
            <person name="Buiate E.A."/>
            <person name="Epstein L."/>
            <person name="Alkan N."/>
            <person name="Altmueller J."/>
            <person name="Alvarado-Balderrama L."/>
            <person name="Bauser C.A."/>
            <person name="Becker C."/>
            <person name="Birren B.W."/>
            <person name="Chen Z."/>
            <person name="Choi J."/>
            <person name="Crouch J.A."/>
            <person name="Duvick J.P."/>
            <person name="Farman M.A."/>
            <person name="Gan P."/>
            <person name="Heiman D."/>
            <person name="Henrissat B."/>
            <person name="Howard R.J."/>
            <person name="Kabbage M."/>
            <person name="Koch C."/>
            <person name="Kracher B."/>
            <person name="Kubo Y."/>
            <person name="Law A.D."/>
            <person name="Lebrun M.-H."/>
            <person name="Lee Y.-H."/>
            <person name="Miyara I."/>
            <person name="Moore N."/>
            <person name="Neumann U."/>
            <person name="Nordstroem K."/>
            <person name="Panaccione D.G."/>
            <person name="Panstruga R."/>
            <person name="Place M."/>
            <person name="Proctor R.H."/>
            <person name="Prusky D."/>
            <person name="Rech G."/>
            <person name="Reinhardt R."/>
            <person name="Rollins J.A."/>
            <person name="Rounsley S."/>
            <person name="Schardl C.L."/>
            <person name="Schwartz D.C."/>
            <person name="Shenoy N."/>
            <person name="Shirasu K."/>
            <person name="Sikhakolli U.R."/>
            <person name="Stueber K."/>
            <person name="Sukno S.A."/>
            <person name="Sweigard J.A."/>
            <person name="Takano Y."/>
            <person name="Takahara H."/>
            <person name="Trail F."/>
            <person name="van der Does H.C."/>
            <person name="Voll L.M."/>
            <person name="Will I."/>
            <person name="Young S."/>
            <person name="Zeng Q."/>
            <person name="Zhang J."/>
            <person name="Zhou S."/>
            <person name="Dickman M.B."/>
            <person name="Schulze-Lefert P."/>
            <person name="Ver Loren van Themaat E."/>
            <person name="Ma L.-J."/>
            <person name="Vaillancourt L.J."/>
        </authorList>
    </citation>
    <scope>NUCLEOTIDE SEQUENCE [LARGE SCALE GENOMIC DNA]</scope>
    <source>
        <strain evidence="3">M1.001 / M2 / FGSC 10212</strain>
    </source>
</reference>
<dbReference type="AlphaFoldDB" id="E3R0I2"/>
<keyword evidence="3" id="KW-1185">Reference proteome</keyword>
<accession>E3R0I2</accession>
<keyword evidence="1" id="KW-0472">Membrane</keyword>
<evidence type="ECO:0000256" key="1">
    <source>
        <dbReference type="SAM" id="Phobius"/>
    </source>
</evidence>